<evidence type="ECO:0000259" key="3">
    <source>
        <dbReference type="Pfam" id="PF02771"/>
    </source>
</evidence>
<evidence type="ECO:0000313" key="6">
    <source>
        <dbReference type="Proteomes" id="UP001596157"/>
    </source>
</evidence>
<dbReference type="InterPro" id="IPR046373">
    <property type="entry name" value="Acyl-CoA_Oxase/DH_mid-dom_sf"/>
</dbReference>
<dbReference type="InterPro" id="IPR013107">
    <property type="entry name" value="Acyl-CoA_DH_C"/>
</dbReference>
<dbReference type="Pfam" id="PF08028">
    <property type="entry name" value="Acyl-CoA_dh_2"/>
    <property type="match status" value="1"/>
</dbReference>
<name>A0ABW0EI03_9PSEU</name>
<dbReference type="Pfam" id="PF02771">
    <property type="entry name" value="Acyl-CoA_dh_N"/>
    <property type="match status" value="1"/>
</dbReference>
<dbReference type="PANTHER" id="PTHR48083">
    <property type="entry name" value="MEDIUM-CHAIN SPECIFIC ACYL-COA DEHYDROGENASE, MITOCHONDRIAL-RELATED"/>
    <property type="match status" value="1"/>
</dbReference>
<dbReference type="PANTHER" id="PTHR48083:SF19">
    <property type="entry name" value="FLAVIN-DEPENDENT MONOOXYGENASE, OXYGENASE SUBUNIT HSAA"/>
    <property type="match status" value="1"/>
</dbReference>
<dbReference type="InterPro" id="IPR036250">
    <property type="entry name" value="AcylCo_DH-like_C"/>
</dbReference>
<comment type="caution">
    <text evidence="5">The sequence shown here is derived from an EMBL/GenBank/DDBJ whole genome shotgun (WGS) entry which is preliminary data.</text>
</comment>
<dbReference type="InterPro" id="IPR037069">
    <property type="entry name" value="AcylCoA_DH/ox_N_sf"/>
</dbReference>
<dbReference type="Gene3D" id="1.20.140.10">
    <property type="entry name" value="Butyryl-CoA Dehydrogenase, subunit A, domain 3"/>
    <property type="match status" value="1"/>
</dbReference>
<feature type="domain" description="Acyl-CoA dehydrogenase C-terminal" evidence="4">
    <location>
        <begin position="236"/>
        <end position="363"/>
    </location>
</feature>
<feature type="domain" description="Acyl-CoA dehydrogenase/oxidase N-terminal" evidence="3">
    <location>
        <begin position="25"/>
        <end position="90"/>
    </location>
</feature>
<dbReference type="Gene3D" id="2.40.110.10">
    <property type="entry name" value="Butyryl-CoA Dehydrogenase, subunit A, domain 2"/>
    <property type="match status" value="1"/>
</dbReference>
<keyword evidence="6" id="KW-1185">Reference proteome</keyword>
<evidence type="ECO:0000313" key="5">
    <source>
        <dbReference type="EMBL" id="MFC5285903.1"/>
    </source>
</evidence>
<sequence>MVDAVRTRVDLLGAAADLVPLLQANALRAAREGRVPEDVLAALREAGLLRMLRPARFGGHEVDMVTKSAVLAELAKGCGATSWVAVIHNDADFLLGRLPDHLQELVFADPGARTTATLNPMGTAERSAGGYVVTARWPFNTGSLGADWAVQPTLRDGEPVWALIPYSDLVVEDDWDVTGMRASASNTVRAEGVFVPEDRVVPQWDVLGATHLSERNAGNRLYGIPLLMQLITGGPAPFTGMAATALRLAREQLGDKPISYTAYQSRRDAPITHHQIAEAALLIEGADALAHAASELIDRCSVDGVYGPEDKPRVWGLVSFATRQYTQAADILRSMAGGAGLRSGTALSLALRDTQALSAHAAMMPATGMEHYGRALCGLEPTFPPLFA</sequence>
<comment type="similarity">
    <text evidence="2">Belongs to the HpaH/HsaA monooxygenase family.</text>
</comment>
<gene>
    <name evidence="5" type="ORF">ACFPM7_02475</name>
</gene>
<dbReference type="Proteomes" id="UP001596157">
    <property type="component" value="Unassembled WGS sequence"/>
</dbReference>
<dbReference type="SUPFAM" id="SSF56645">
    <property type="entry name" value="Acyl-CoA dehydrogenase NM domain-like"/>
    <property type="match status" value="1"/>
</dbReference>
<organism evidence="5 6">
    <name type="scientific">Actinokineospora guangxiensis</name>
    <dbReference type="NCBI Taxonomy" id="1490288"/>
    <lineage>
        <taxon>Bacteria</taxon>
        <taxon>Bacillati</taxon>
        <taxon>Actinomycetota</taxon>
        <taxon>Actinomycetes</taxon>
        <taxon>Pseudonocardiales</taxon>
        <taxon>Pseudonocardiaceae</taxon>
        <taxon>Actinokineospora</taxon>
    </lineage>
</organism>
<accession>A0ABW0EI03</accession>
<dbReference type="PIRSF" id="PIRSF016578">
    <property type="entry name" value="HsaA"/>
    <property type="match status" value="1"/>
</dbReference>
<dbReference type="InterPro" id="IPR050741">
    <property type="entry name" value="Acyl-CoA_dehydrogenase"/>
</dbReference>
<evidence type="ECO:0000256" key="2">
    <source>
        <dbReference type="ARBA" id="ARBA00049661"/>
    </source>
</evidence>
<dbReference type="SUPFAM" id="SSF47203">
    <property type="entry name" value="Acyl-CoA dehydrogenase C-terminal domain-like"/>
    <property type="match status" value="1"/>
</dbReference>
<dbReference type="Gene3D" id="1.10.540.10">
    <property type="entry name" value="Acyl-CoA dehydrogenase/oxidase, N-terminal domain"/>
    <property type="match status" value="1"/>
</dbReference>
<keyword evidence="1" id="KW-0560">Oxidoreductase</keyword>
<evidence type="ECO:0000259" key="4">
    <source>
        <dbReference type="Pfam" id="PF08028"/>
    </source>
</evidence>
<evidence type="ECO:0000256" key="1">
    <source>
        <dbReference type="ARBA" id="ARBA00023002"/>
    </source>
</evidence>
<dbReference type="EMBL" id="JBHSKF010000001">
    <property type="protein sequence ID" value="MFC5285903.1"/>
    <property type="molecule type" value="Genomic_DNA"/>
</dbReference>
<proteinExistence type="inferred from homology"/>
<reference evidence="6" key="1">
    <citation type="journal article" date="2019" name="Int. J. Syst. Evol. Microbiol.">
        <title>The Global Catalogue of Microorganisms (GCM) 10K type strain sequencing project: providing services to taxonomists for standard genome sequencing and annotation.</title>
        <authorList>
            <consortium name="The Broad Institute Genomics Platform"/>
            <consortium name="The Broad Institute Genome Sequencing Center for Infectious Disease"/>
            <person name="Wu L."/>
            <person name="Ma J."/>
        </authorList>
    </citation>
    <scope>NUCLEOTIDE SEQUENCE [LARGE SCALE GENOMIC DNA]</scope>
    <source>
        <strain evidence="6">CCUG 59778</strain>
    </source>
</reference>
<dbReference type="InterPro" id="IPR013786">
    <property type="entry name" value="AcylCoA_DH/ox_N"/>
</dbReference>
<protein>
    <submittedName>
        <fullName evidence="5">Acyl-CoA dehydrogenase family protein</fullName>
    </submittedName>
</protein>
<dbReference type="InterPro" id="IPR009100">
    <property type="entry name" value="AcylCoA_DH/oxidase_NM_dom_sf"/>
</dbReference>